<evidence type="ECO:0000256" key="2">
    <source>
        <dbReference type="SAM" id="Phobius"/>
    </source>
</evidence>
<keyword evidence="2" id="KW-0812">Transmembrane</keyword>
<sequence>MSLSAEYCSDKTGDWGGGGGGGGGALAHQRRLIRGLLVWATLLTLGLGTLITLHFIHRESPAPSELQVWLRSVIYTLKNKETPLMVFSPYWKDTDKVKLLQWITVRPVFIEVEVNGKEKLMVKEDGQYFLYLQVTLHPQEKANHTITLQSEQRQVILKGIINGSKGSTIFMANGIPLDSSDTLIVTCHPEAKIQAFHTETFLGVIKLSST</sequence>
<dbReference type="GO" id="GO:0033209">
    <property type="term" value="P:tumor necrosis factor-mediated signaling pathway"/>
    <property type="evidence" value="ECO:0007669"/>
    <property type="project" value="InterPro"/>
</dbReference>
<comment type="similarity">
    <text evidence="1">Belongs to the tumor necrosis factor family.</text>
</comment>
<evidence type="ECO:0000313" key="5">
    <source>
        <dbReference type="Proteomes" id="UP000472262"/>
    </source>
</evidence>
<keyword evidence="2" id="KW-1133">Transmembrane helix</keyword>
<reference evidence="4" key="2">
    <citation type="submission" date="2025-09" db="UniProtKB">
        <authorList>
            <consortium name="Ensembl"/>
        </authorList>
    </citation>
    <scope>IDENTIFICATION</scope>
</reference>
<dbReference type="GO" id="GO:0002309">
    <property type="term" value="P:T cell proliferation involved in immune response"/>
    <property type="evidence" value="ECO:0007669"/>
    <property type="project" value="InterPro"/>
</dbReference>
<evidence type="ECO:0000259" key="3">
    <source>
        <dbReference type="Pfam" id="PF00229"/>
    </source>
</evidence>
<dbReference type="Pfam" id="PF00229">
    <property type="entry name" value="TNF"/>
    <property type="match status" value="1"/>
</dbReference>
<dbReference type="PANTHER" id="PTHR15267">
    <property type="entry name" value="TUMOR NECROSIS FACTOR LIGAND SUPERFAMILY MEMBER 18"/>
    <property type="match status" value="1"/>
</dbReference>
<keyword evidence="2" id="KW-0472">Membrane</keyword>
<dbReference type="Gene3D" id="2.60.120.40">
    <property type="match status" value="1"/>
</dbReference>
<dbReference type="OMA" id="TIFMANG"/>
<dbReference type="InterPro" id="IPR008983">
    <property type="entry name" value="Tumour_necrosis_fac-like_dom"/>
</dbReference>
<evidence type="ECO:0000313" key="4">
    <source>
        <dbReference type="Ensembl" id="ENSSGRP00000028478.1"/>
    </source>
</evidence>
<feature type="transmembrane region" description="Helical" evidence="2">
    <location>
        <begin position="36"/>
        <end position="56"/>
    </location>
</feature>
<organism evidence="4 5">
    <name type="scientific">Sinocyclocheilus grahami</name>
    <name type="common">Dianchi golden-line fish</name>
    <name type="synonym">Barbus grahami</name>
    <dbReference type="NCBI Taxonomy" id="75366"/>
    <lineage>
        <taxon>Eukaryota</taxon>
        <taxon>Metazoa</taxon>
        <taxon>Chordata</taxon>
        <taxon>Craniata</taxon>
        <taxon>Vertebrata</taxon>
        <taxon>Euteleostomi</taxon>
        <taxon>Actinopterygii</taxon>
        <taxon>Neopterygii</taxon>
        <taxon>Teleostei</taxon>
        <taxon>Ostariophysi</taxon>
        <taxon>Cypriniformes</taxon>
        <taxon>Cyprinidae</taxon>
        <taxon>Cyprininae</taxon>
        <taxon>Sinocyclocheilus</taxon>
    </lineage>
</organism>
<dbReference type="PANTHER" id="PTHR15267:SF1">
    <property type="entry name" value="TUMOR NECROSIS FACTOR LIGAND SUPERFAMILY MEMBER 18"/>
    <property type="match status" value="1"/>
</dbReference>
<feature type="domain" description="THD" evidence="3">
    <location>
        <begin position="117"/>
        <end position="205"/>
    </location>
</feature>
<dbReference type="AlphaFoldDB" id="A0A672LWP2"/>
<dbReference type="GO" id="GO:0005164">
    <property type="term" value="F:tumor necrosis factor receptor binding"/>
    <property type="evidence" value="ECO:0007669"/>
    <property type="project" value="InterPro"/>
</dbReference>
<proteinExistence type="inferred from homology"/>
<protein>
    <submittedName>
        <fullName evidence="4">TNF superfamily member 18</fullName>
    </submittedName>
</protein>
<keyword evidence="5" id="KW-1185">Reference proteome</keyword>
<name>A0A672LWP2_SINGR</name>
<reference evidence="4" key="1">
    <citation type="submission" date="2025-08" db="UniProtKB">
        <authorList>
            <consortium name="Ensembl"/>
        </authorList>
    </citation>
    <scope>IDENTIFICATION</scope>
</reference>
<dbReference type="SUPFAM" id="SSF49842">
    <property type="entry name" value="TNF-like"/>
    <property type="match status" value="1"/>
</dbReference>
<evidence type="ECO:0000256" key="1">
    <source>
        <dbReference type="ARBA" id="ARBA00008670"/>
    </source>
</evidence>
<dbReference type="Ensembl" id="ENSSGRT00000030617.1">
    <property type="protein sequence ID" value="ENSSGRP00000028478.1"/>
    <property type="gene ID" value="ENSSGRG00000016265.1"/>
</dbReference>
<dbReference type="InParanoid" id="A0A672LWP2"/>
<accession>A0A672LWP2</accession>
<dbReference type="Proteomes" id="UP000472262">
    <property type="component" value="Unassembled WGS sequence"/>
</dbReference>
<dbReference type="InterPro" id="IPR006052">
    <property type="entry name" value="TNF_dom"/>
</dbReference>
<dbReference type="GO" id="GO:0016020">
    <property type="term" value="C:membrane"/>
    <property type="evidence" value="ECO:0007669"/>
    <property type="project" value="InterPro"/>
</dbReference>
<dbReference type="InterPro" id="IPR042380">
    <property type="entry name" value="TNFSF18"/>
</dbReference>